<feature type="compositionally biased region" description="Basic and acidic residues" evidence="1">
    <location>
        <begin position="99"/>
        <end position="158"/>
    </location>
</feature>
<evidence type="ECO:0000256" key="1">
    <source>
        <dbReference type="SAM" id="MobiDB-lite"/>
    </source>
</evidence>
<protein>
    <submittedName>
        <fullName evidence="4">Late competence protein ComEA, DNA receptor</fullName>
    </submittedName>
</protein>
<dbReference type="GO" id="GO:0015627">
    <property type="term" value="C:type II protein secretion system complex"/>
    <property type="evidence" value="ECO:0007669"/>
    <property type="project" value="TreeGrafter"/>
</dbReference>
<proteinExistence type="predicted"/>
<evidence type="ECO:0000313" key="5">
    <source>
        <dbReference type="Proteomes" id="UP000190837"/>
    </source>
</evidence>
<dbReference type="Proteomes" id="UP000190837">
    <property type="component" value="Unassembled WGS sequence"/>
</dbReference>
<keyword evidence="2" id="KW-0732">Signal</keyword>
<keyword evidence="4" id="KW-0675">Receptor</keyword>
<dbReference type="RefSeq" id="WP_079539407.1">
    <property type="nucleotide sequence ID" value="NZ_CP171111.1"/>
</dbReference>
<dbReference type="PANTHER" id="PTHR21180">
    <property type="entry name" value="ENDONUCLEASE/EXONUCLEASE/PHOSPHATASE FAMILY DOMAIN-CONTAINING PROTEIN 1"/>
    <property type="match status" value="1"/>
</dbReference>
<evidence type="ECO:0000313" key="4">
    <source>
        <dbReference type="EMBL" id="SAM58454.1"/>
    </source>
</evidence>
<dbReference type="AlphaFoldDB" id="A0A1C3H2J2"/>
<dbReference type="NCBIfam" id="TIGR00426">
    <property type="entry name" value="competence protein ComEA helix-hairpin-helix repeat region"/>
    <property type="match status" value="1"/>
</dbReference>
<dbReference type="PANTHER" id="PTHR21180:SF32">
    <property type="entry name" value="ENDONUCLEASE_EXONUCLEASE_PHOSPHATASE FAMILY DOMAIN-CONTAINING PROTEIN 1"/>
    <property type="match status" value="1"/>
</dbReference>
<dbReference type="GO" id="GO:0006281">
    <property type="term" value="P:DNA repair"/>
    <property type="evidence" value="ECO:0007669"/>
    <property type="project" value="InterPro"/>
</dbReference>
<feature type="chain" id="PRO_5008674770" evidence="2">
    <location>
        <begin position="23"/>
        <end position="158"/>
    </location>
</feature>
<gene>
    <name evidence="4" type="ORF">CHUV0807_0450</name>
</gene>
<dbReference type="SUPFAM" id="SSF47781">
    <property type="entry name" value="RuvA domain 2-like"/>
    <property type="match status" value="1"/>
</dbReference>
<sequence>MLKTIKVLLMSAILGLSTAALAVVDINAANQEELQTLKGIGAKKAADIIAYREAHGGFKNVEELLNVKGVGKATLEKLRSEIVVEGDKGVAVEQAKSAGVEDKGGEADKAAATEKAGKGKAVKAVEDKAATDAKNTEGKGKEKVSKAKKTTEAADKGN</sequence>
<dbReference type="InterPro" id="IPR003583">
    <property type="entry name" value="Hlx-hairpin-Hlx_DNA-bd_motif"/>
</dbReference>
<name>A0A1C3H2J2_9GAMM</name>
<dbReference type="Pfam" id="PF12836">
    <property type="entry name" value="HHH_3"/>
    <property type="match status" value="1"/>
</dbReference>
<evidence type="ECO:0000256" key="2">
    <source>
        <dbReference type="SAM" id="SignalP"/>
    </source>
</evidence>
<dbReference type="SMART" id="SM00278">
    <property type="entry name" value="HhH1"/>
    <property type="match status" value="2"/>
</dbReference>
<dbReference type="GO" id="GO:0015628">
    <property type="term" value="P:protein secretion by the type II secretion system"/>
    <property type="evidence" value="ECO:0007669"/>
    <property type="project" value="TreeGrafter"/>
</dbReference>
<feature type="region of interest" description="Disordered" evidence="1">
    <location>
        <begin position="95"/>
        <end position="158"/>
    </location>
</feature>
<dbReference type="Gene3D" id="1.10.150.280">
    <property type="entry name" value="AF1531-like domain"/>
    <property type="match status" value="1"/>
</dbReference>
<reference evidence="5" key="1">
    <citation type="submission" date="2016-04" db="EMBL/GenBank/DDBJ databases">
        <authorList>
            <person name="Tagini F."/>
        </authorList>
    </citation>
    <scope>NUCLEOTIDE SEQUENCE [LARGE SCALE GENOMIC DNA]</scope>
    <source>
        <strain evidence="5">CHUV0807</strain>
    </source>
</reference>
<dbReference type="InterPro" id="IPR051675">
    <property type="entry name" value="Endo/Exo/Phosphatase_dom_1"/>
</dbReference>
<feature type="domain" description="Helix-hairpin-helix DNA-binding motif class 1" evidence="3">
    <location>
        <begin position="62"/>
        <end position="81"/>
    </location>
</feature>
<dbReference type="GO" id="GO:0003677">
    <property type="term" value="F:DNA binding"/>
    <property type="evidence" value="ECO:0007669"/>
    <property type="project" value="InterPro"/>
</dbReference>
<organism evidence="4 5">
    <name type="scientific">Cardiobacterium hominis</name>
    <dbReference type="NCBI Taxonomy" id="2718"/>
    <lineage>
        <taxon>Bacteria</taxon>
        <taxon>Pseudomonadati</taxon>
        <taxon>Pseudomonadota</taxon>
        <taxon>Gammaproteobacteria</taxon>
        <taxon>Cardiobacteriales</taxon>
        <taxon>Cardiobacteriaceae</taxon>
        <taxon>Cardiobacterium</taxon>
    </lineage>
</organism>
<dbReference type="InterPro" id="IPR010994">
    <property type="entry name" value="RuvA_2-like"/>
</dbReference>
<accession>A0A1C3H2J2</accession>
<feature type="signal peptide" evidence="2">
    <location>
        <begin position="1"/>
        <end position="22"/>
    </location>
</feature>
<dbReference type="InterPro" id="IPR004509">
    <property type="entry name" value="Competence_ComEA_HhH"/>
</dbReference>
<feature type="domain" description="Helix-hairpin-helix DNA-binding motif class 1" evidence="3">
    <location>
        <begin position="32"/>
        <end position="51"/>
    </location>
</feature>
<dbReference type="EMBL" id="FKLO01000021">
    <property type="protein sequence ID" value="SAM58454.1"/>
    <property type="molecule type" value="Genomic_DNA"/>
</dbReference>
<evidence type="ECO:0000259" key="3">
    <source>
        <dbReference type="SMART" id="SM00278"/>
    </source>
</evidence>